<evidence type="ECO:0000313" key="1">
    <source>
        <dbReference type="EMBL" id="KAG5645307.1"/>
    </source>
</evidence>
<protein>
    <recommendedName>
        <fullName evidence="3">F-box domain-containing protein</fullName>
    </recommendedName>
</protein>
<dbReference type="EMBL" id="JABCKV010000043">
    <property type="protein sequence ID" value="KAG5645307.1"/>
    <property type="molecule type" value="Genomic_DNA"/>
</dbReference>
<dbReference type="AlphaFoldDB" id="A0A9P7GDP8"/>
<reference evidence="1" key="1">
    <citation type="submission" date="2020-07" db="EMBL/GenBank/DDBJ databases">
        <authorList>
            <person name="Nieuwenhuis M."/>
            <person name="Van De Peppel L.J.J."/>
        </authorList>
    </citation>
    <scope>NUCLEOTIDE SEQUENCE</scope>
    <source>
        <strain evidence="1">AP01</strain>
        <tissue evidence="1">Mycelium</tissue>
    </source>
</reference>
<comment type="caution">
    <text evidence="1">The sequence shown here is derived from an EMBL/GenBank/DDBJ whole genome shotgun (WGS) entry which is preliminary data.</text>
</comment>
<evidence type="ECO:0008006" key="3">
    <source>
        <dbReference type="Google" id="ProtNLM"/>
    </source>
</evidence>
<proteinExistence type="predicted"/>
<dbReference type="Proteomes" id="UP000775547">
    <property type="component" value="Unassembled WGS sequence"/>
</dbReference>
<name>A0A9P7GDP8_9AGAR</name>
<reference evidence="1" key="2">
    <citation type="submission" date="2021-10" db="EMBL/GenBank/DDBJ databases">
        <title>Phylogenomics reveals ancestral predisposition of the termite-cultivated fungus Termitomyces towards a domesticated lifestyle.</title>
        <authorList>
            <person name="Auxier B."/>
            <person name="Grum-Grzhimaylo A."/>
            <person name="Cardenas M.E."/>
            <person name="Lodge J.D."/>
            <person name="Laessoe T."/>
            <person name="Pedersen O."/>
            <person name="Smith M.E."/>
            <person name="Kuyper T.W."/>
            <person name="Franco-Molano E.A."/>
            <person name="Baroni T.J."/>
            <person name="Aanen D.K."/>
        </authorList>
    </citation>
    <scope>NUCLEOTIDE SEQUENCE</scope>
    <source>
        <strain evidence="1">AP01</strain>
        <tissue evidence="1">Mycelium</tissue>
    </source>
</reference>
<dbReference type="OrthoDB" id="2870418at2759"/>
<accession>A0A9P7GDP8</accession>
<sequence length="498" mass="56240">MHLHLEIPVPSKIDIRPTPLLLHLPPEILSEIFLWYKDILDPYSAFSDGACDLYDHYRDPSDPFPEKNDISPALLLLGRLCYSLRAIAWSTPQLWTHISLTLSHIQSRRSTQVANLTSWLARSCELPLHIRLESSVMPHARWSTESQFPHDHAFAAIEVIASHRSRLEELSLALPYECFSRLFRTHNTKVMPMLKRLTLLPLRTSESAEYVEGFPHMSVFPEAVALAEVNLLNFPPRTLMRTLPWAQITRFRGHSMPLSHSLYVLQRSPQLETCTISWALGYPGLASPLLHERIHTLSLEGSTTALKYLTLPALVTLQIKTRRLFPAEQCIQLLQRSGLAAGLELGASKLRILDISANFIPATDLLECLDATPMLRELKVLNRDDSIHSLFSDLLVKRLTLEGGKLDLVPDLQRLEVHGCSCQFNIGALGKMLQSRWASSAPSKECGEACDRSKRKGPLEVFRLVASSSSPLSIWEDVMYSRRVWRIIEEGMVVSVAV</sequence>
<gene>
    <name evidence="1" type="ORF">DXG03_006496</name>
</gene>
<organism evidence="1 2">
    <name type="scientific">Asterophora parasitica</name>
    <dbReference type="NCBI Taxonomy" id="117018"/>
    <lineage>
        <taxon>Eukaryota</taxon>
        <taxon>Fungi</taxon>
        <taxon>Dikarya</taxon>
        <taxon>Basidiomycota</taxon>
        <taxon>Agaricomycotina</taxon>
        <taxon>Agaricomycetes</taxon>
        <taxon>Agaricomycetidae</taxon>
        <taxon>Agaricales</taxon>
        <taxon>Tricholomatineae</taxon>
        <taxon>Lyophyllaceae</taxon>
        <taxon>Asterophora</taxon>
    </lineage>
</organism>
<keyword evidence="2" id="KW-1185">Reference proteome</keyword>
<evidence type="ECO:0000313" key="2">
    <source>
        <dbReference type="Proteomes" id="UP000775547"/>
    </source>
</evidence>